<keyword evidence="10" id="KW-1185">Reference proteome</keyword>
<dbReference type="GO" id="GO:0022857">
    <property type="term" value="F:transmembrane transporter activity"/>
    <property type="evidence" value="ECO:0007669"/>
    <property type="project" value="InterPro"/>
</dbReference>
<protein>
    <submittedName>
        <fullName evidence="9">Synaptic vesicle glycoprotein 2A</fullName>
    </submittedName>
</protein>
<keyword evidence="2" id="KW-0813">Transport</keyword>
<feature type="transmembrane region" description="Helical" evidence="6">
    <location>
        <begin position="369"/>
        <end position="388"/>
    </location>
</feature>
<dbReference type="InterPro" id="IPR020846">
    <property type="entry name" value="MFS_dom"/>
</dbReference>
<feature type="transmembrane region" description="Helical" evidence="6">
    <location>
        <begin position="135"/>
        <end position="157"/>
    </location>
</feature>
<dbReference type="OrthoDB" id="10262656at2759"/>
<evidence type="ECO:0000313" key="10">
    <source>
        <dbReference type="Proteomes" id="UP000299102"/>
    </source>
</evidence>
<keyword evidence="4 6" id="KW-1133">Transmembrane helix</keyword>
<comment type="subcellular location">
    <subcellularLocation>
        <location evidence="1">Membrane</location>
        <topology evidence="1">Multi-pass membrane protein</topology>
    </subcellularLocation>
</comment>
<name>A0A4C1U5C0_EUMVA</name>
<organism evidence="9 10">
    <name type="scientific">Eumeta variegata</name>
    <name type="common">Bagworm moth</name>
    <name type="synonym">Eumeta japonica</name>
    <dbReference type="NCBI Taxonomy" id="151549"/>
    <lineage>
        <taxon>Eukaryota</taxon>
        <taxon>Metazoa</taxon>
        <taxon>Ecdysozoa</taxon>
        <taxon>Arthropoda</taxon>
        <taxon>Hexapoda</taxon>
        <taxon>Insecta</taxon>
        <taxon>Pterygota</taxon>
        <taxon>Neoptera</taxon>
        <taxon>Endopterygota</taxon>
        <taxon>Lepidoptera</taxon>
        <taxon>Glossata</taxon>
        <taxon>Ditrysia</taxon>
        <taxon>Tineoidea</taxon>
        <taxon>Psychidae</taxon>
        <taxon>Oiketicinae</taxon>
        <taxon>Eumeta</taxon>
    </lineage>
</organism>
<dbReference type="InterPro" id="IPR036259">
    <property type="entry name" value="MFS_trans_sf"/>
</dbReference>
<evidence type="ECO:0000256" key="7">
    <source>
        <dbReference type="SAM" id="SignalP"/>
    </source>
</evidence>
<dbReference type="PANTHER" id="PTHR23511:SF35">
    <property type="entry name" value="MAJOR FACILITATOR SUPERFAMILY (MFS) PROFILE DOMAIN-CONTAINING PROTEIN"/>
    <property type="match status" value="1"/>
</dbReference>
<keyword evidence="5 6" id="KW-0472">Membrane</keyword>
<dbReference type="SUPFAM" id="SSF103473">
    <property type="entry name" value="MFS general substrate transporter"/>
    <property type="match status" value="1"/>
</dbReference>
<dbReference type="GO" id="GO:0016020">
    <property type="term" value="C:membrane"/>
    <property type="evidence" value="ECO:0007669"/>
    <property type="project" value="UniProtKB-SubCell"/>
</dbReference>
<reference evidence="9 10" key="1">
    <citation type="journal article" date="2019" name="Commun. Biol.">
        <title>The bagworm genome reveals a unique fibroin gene that provides high tensile strength.</title>
        <authorList>
            <person name="Kono N."/>
            <person name="Nakamura H."/>
            <person name="Ohtoshi R."/>
            <person name="Tomita M."/>
            <person name="Numata K."/>
            <person name="Arakawa K."/>
        </authorList>
    </citation>
    <scope>NUCLEOTIDE SEQUENCE [LARGE SCALE GENOMIC DNA]</scope>
</reference>
<evidence type="ECO:0000256" key="2">
    <source>
        <dbReference type="ARBA" id="ARBA00022448"/>
    </source>
</evidence>
<dbReference type="PANTHER" id="PTHR23511">
    <property type="entry name" value="SYNAPTIC VESICLE GLYCOPROTEIN 2"/>
    <property type="match status" value="1"/>
</dbReference>
<keyword evidence="7" id="KW-0732">Signal</keyword>
<dbReference type="AlphaFoldDB" id="A0A4C1U5C0"/>
<evidence type="ECO:0000256" key="4">
    <source>
        <dbReference type="ARBA" id="ARBA00022989"/>
    </source>
</evidence>
<feature type="transmembrane region" description="Helical" evidence="6">
    <location>
        <begin position="428"/>
        <end position="450"/>
    </location>
</feature>
<evidence type="ECO:0000256" key="6">
    <source>
        <dbReference type="SAM" id="Phobius"/>
    </source>
</evidence>
<dbReference type="STRING" id="151549.A0A4C1U5C0"/>
<feature type="transmembrane region" description="Helical" evidence="6">
    <location>
        <begin position="394"/>
        <end position="416"/>
    </location>
</feature>
<dbReference type="Pfam" id="PF07690">
    <property type="entry name" value="MFS_1"/>
    <property type="match status" value="2"/>
</dbReference>
<feature type="transmembrane region" description="Helical" evidence="6">
    <location>
        <begin position="456"/>
        <end position="476"/>
    </location>
</feature>
<dbReference type="Proteomes" id="UP000299102">
    <property type="component" value="Unassembled WGS sequence"/>
</dbReference>
<evidence type="ECO:0000313" key="9">
    <source>
        <dbReference type="EMBL" id="GBP21583.1"/>
    </source>
</evidence>
<feature type="chain" id="PRO_5020037177" evidence="7">
    <location>
        <begin position="18"/>
        <end position="506"/>
    </location>
</feature>
<dbReference type="EMBL" id="BGZK01000130">
    <property type="protein sequence ID" value="GBP21583.1"/>
    <property type="molecule type" value="Genomic_DNA"/>
</dbReference>
<feature type="transmembrane region" description="Helical" evidence="6">
    <location>
        <begin position="344"/>
        <end position="362"/>
    </location>
</feature>
<sequence>MLFSGLILMGMIMETLGLSYVIPAAQCDLQLTLQQKGWLAAIPFVAIIVTSHFWGWVADTKGRRSMMLATMVVSVVLSTLSSFSPNLIVFSILRFLACVLFELMDDSVPSIAGPSGVTYAYLGEFNSSRHRDKMVAFGASFVGIGTVVLPAVSWLILPLEFSFPISFLGIEYRPWRLLVVACAVPYAVGALIMLWAAESPKFLIATGKNEECLAVVRRIYAVNQRTGEDEFPIKSIISEKQSLDESSGGGARAVLRSMWAQTAPLFRPPLLAWTCLACFVQFGIFATANGFYVWFPTILNSLAAHTSDGGDAARICDVLGGQHFNNDTSAACDDAVSAATFQRAIVVGLVFCSMYIVVGTIVDIVGKRVILVFVLGVAGVCGACAHLVEDQVVAVALFGIFQMSGACIGLLTAVVVELYPTKLRAMAVCLALMMGRVGSVLGSNVIGLLLETECALSFYLFGGLLIVCSLLCLTLPGKKPRSKKSKIDNSSETIQTEVPDVISIRL</sequence>
<dbReference type="PROSITE" id="PS50850">
    <property type="entry name" value="MFS"/>
    <property type="match status" value="1"/>
</dbReference>
<dbReference type="Gene3D" id="1.20.1250.20">
    <property type="entry name" value="MFS general substrate transporter like domains"/>
    <property type="match status" value="1"/>
</dbReference>
<evidence type="ECO:0000259" key="8">
    <source>
        <dbReference type="PROSITE" id="PS50850"/>
    </source>
</evidence>
<evidence type="ECO:0000256" key="3">
    <source>
        <dbReference type="ARBA" id="ARBA00022692"/>
    </source>
</evidence>
<feature type="transmembrane region" description="Helical" evidence="6">
    <location>
        <begin position="270"/>
        <end position="295"/>
    </location>
</feature>
<evidence type="ECO:0000256" key="1">
    <source>
        <dbReference type="ARBA" id="ARBA00004141"/>
    </source>
</evidence>
<feature type="transmembrane region" description="Helical" evidence="6">
    <location>
        <begin position="177"/>
        <end position="197"/>
    </location>
</feature>
<dbReference type="InterPro" id="IPR011701">
    <property type="entry name" value="MFS"/>
</dbReference>
<evidence type="ECO:0000256" key="5">
    <source>
        <dbReference type="ARBA" id="ARBA00023136"/>
    </source>
</evidence>
<keyword evidence="3 6" id="KW-0812">Transmembrane</keyword>
<proteinExistence type="predicted"/>
<feature type="signal peptide" evidence="7">
    <location>
        <begin position="1"/>
        <end position="17"/>
    </location>
</feature>
<accession>A0A4C1U5C0</accession>
<feature type="transmembrane region" description="Helical" evidence="6">
    <location>
        <begin position="37"/>
        <end position="58"/>
    </location>
</feature>
<gene>
    <name evidence="9" type="primary">SV2A</name>
    <name evidence="9" type="ORF">EVAR_9768_1</name>
</gene>
<feature type="domain" description="Major facilitator superfamily (MFS) profile" evidence="8">
    <location>
        <begin position="1"/>
        <end position="480"/>
    </location>
</feature>
<comment type="caution">
    <text evidence="9">The sequence shown here is derived from an EMBL/GenBank/DDBJ whole genome shotgun (WGS) entry which is preliminary data.</text>
</comment>